<gene>
    <name evidence="3" type="ORF">AACH06_06620</name>
</gene>
<evidence type="ECO:0000313" key="4">
    <source>
        <dbReference type="Proteomes" id="UP001371218"/>
    </source>
</evidence>
<sequence>MSTAVVLAPSILVVDARAAYRTHSACLIRNRWPDARIHEASDAAGALVEAAEGTTDLVLIDLPHEAGLALVQRLRESQPKCHMALLADAPTATQTRQAAAAQVSLFNKPVTGDVIDQVLALVGWDD</sequence>
<dbReference type="Gene3D" id="3.40.50.2300">
    <property type="match status" value="1"/>
</dbReference>
<protein>
    <submittedName>
        <fullName evidence="3">Response regulator</fullName>
    </submittedName>
</protein>
<dbReference type="EMBL" id="JBBUTG010000003">
    <property type="protein sequence ID" value="MEK8030495.1"/>
    <property type="molecule type" value="Genomic_DNA"/>
</dbReference>
<keyword evidence="1" id="KW-0597">Phosphoprotein</keyword>
<reference evidence="3 4" key="1">
    <citation type="submission" date="2024-04" db="EMBL/GenBank/DDBJ databases">
        <title>Novel species of the genus Ideonella isolated from streams.</title>
        <authorList>
            <person name="Lu H."/>
        </authorList>
    </citation>
    <scope>NUCLEOTIDE SEQUENCE [LARGE SCALE GENOMIC DNA]</scope>
    <source>
        <strain evidence="3 4">DXS29W</strain>
    </source>
</reference>
<evidence type="ECO:0000256" key="1">
    <source>
        <dbReference type="PROSITE-ProRule" id="PRU00169"/>
    </source>
</evidence>
<organism evidence="3 4">
    <name type="scientific">Ideonella lacteola</name>
    <dbReference type="NCBI Taxonomy" id="2984193"/>
    <lineage>
        <taxon>Bacteria</taxon>
        <taxon>Pseudomonadati</taxon>
        <taxon>Pseudomonadota</taxon>
        <taxon>Betaproteobacteria</taxon>
        <taxon>Burkholderiales</taxon>
        <taxon>Sphaerotilaceae</taxon>
        <taxon>Ideonella</taxon>
    </lineage>
</organism>
<dbReference type="Proteomes" id="UP001371218">
    <property type="component" value="Unassembled WGS sequence"/>
</dbReference>
<dbReference type="SUPFAM" id="SSF52172">
    <property type="entry name" value="CheY-like"/>
    <property type="match status" value="1"/>
</dbReference>
<proteinExistence type="predicted"/>
<name>A0ABU9BNJ9_9BURK</name>
<dbReference type="InterPro" id="IPR001789">
    <property type="entry name" value="Sig_transdc_resp-reg_receiver"/>
</dbReference>
<feature type="domain" description="Response regulatory" evidence="2">
    <location>
        <begin position="10"/>
        <end position="123"/>
    </location>
</feature>
<feature type="modified residue" description="4-aspartylphosphate" evidence="1">
    <location>
        <position position="61"/>
    </location>
</feature>
<dbReference type="InterPro" id="IPR011006">
    <property type="entry name" value="CheY-like_superfamily"/>
</dbReference>
<accession>A0ABU9BNJ9</accession>
<dbReference type="Pfam" id="PF00072">
    <property type="entry name" value="Response_reg"/>
    <property type="match status" value="1"/>
</dbReference>
<keyword evidence="4" id="KW-1185">Reference proteome</keyword>
<evidence type="ECO:0000259" key="2">
    <source>
        <dbReference type="PROSITE" id="PS50110"/>
    </source>
</evidence>
<dbReference type="PROSITE" id="PS50110">
    <property type="entry name" value="RESPONSE_REGULATORY"/>
    <property type="match status" value="1"/>
</dbReference>
<dbReference type="RefSeq" id="WP_341424859.1">
    <property type="nucleotide sequence ID" value="NZ_JBBUTG010000003.1"/>
</dbReference>
<comment type="caution">
    <text evidence="3">The sequence shown here is derived from an EMBL/GenBank/DDBJ whole genome shotgun (WGS) entry which is preliminary data.</text>
</comment>
<evidence type="ECO:0000313" key="3">
    <source>
        <dbReference type="EMBL" id="MEK8030495.1"/>
    </source>
</evidence>